<dbReference type="Proteomes" id="UP000789396">
    <property type="component" value="Unassembled WGS sequence"/>
</dbReference>
<reference evidence="4" key="1">
    <citation type="submission" date="2021-06" db="EMBL/GenBank/DDBJ databases">
        <authorList>
            <person name="Kallberg Y."/>
            <person name="Tangrot J."/>
            <person name="Rosling A."/>
        </authorList>
    </citation>
    <scope>NUCLEOTIDE SEQUENCE</scope>
    <source>
        <strain evidence="4">IN212</strain>
    </source>
</reference>
<organism evidence="4 6">
    <name type="scientific">Racocetra fulgida</name>
    <dbReference type="NCBI Taxonomy" id="60492"/>
    <lineage>
        <taxon>Eukaryota</taxon>
        <taxon>Fungi</taxon>
        <taxon>Fungi incertae sedis</taxon>
        <taxon>Mucoromycota</taxon>
        <taxon>Glomeromycotina</taxon>
        <taxon>Glomeromycetes</taxon>
        <taxon>Diversisporales</taxon>
        <taxon>Gigasporaceae</taxon>
        <taxon>Racocetra</taxon>
    </lineage>
</organism>
<sequence>KQESEKLTKQERNKLHYQQKREELKAKRRQRYQTQKSEQKDTSTNNKPKNSKVNVEAKRDEKEGVNDNALENEGLSVNIRDFEAAEKLIDWLEKVKEKEDKFPRKWLKKCLAEKNEAYNEKRKEYFRQKKREQRTKSKGSVVDCPVVDSNEVVDYVNSENEVSHVNKVVDQKNAVSTTEEVVDKENVETDLLVETKKEPKIIVETPTKDVETLKVSRVETFVKLPNVETQKKEIQPASSQKRCFATYNTLAGMPLNILQRILGHSKISTTALYIKDSDLSNLNSEEQKRQGKLVQLLLDENLARELNYALAENHLLARSLGITSSHYGEINPGSSQGLIHSLITK</sequence>
<gene>
    <name evidence="4" type="ORF">RFULGI_LOCUS9904</name>
    <name evidence="5" type="ORF">RFULGI_LOCUS9905</name>
</gene>
<dbReference type="SUPFAM" id="SSF56349">
    <property type="entry name" value="DNA breaking-rejoining enzymes"/>
    <property type="match status" value="1"/>
</dbReference>
<evidence type="ECO:0000313" key="5">
    <source>
        <dbReference type="EMBL" id="CAG8688807.1"/>
    </source>
</evidence>
<dbReference type="InterPro" id="IPR011010">
    <property type="entry name" value="DNA_brk_join_enz"/>
</dbReference>
<dbReference type="Gene3D" id="1.10.443.10">
    <property type="entry name" value="Intergrase catalytic core"/>
    <property type="match status" value="1"/>
</dbReference>
<feature type="compositionally biased region" description="Basic and acidic residues" evidence="3">
    <location>
        <begin position="1"/>
        <end position="25"/>
    </location>
</feature>
<evidence type="ECO:0000313" key="4">
    <source>
        <dbReference type="EMBL" id="CAG8688797.1"/>
    </source>
</evidence>
<keyword evidence="6" id="KW-1185">Reference proteome</keyword>
<feature type="region of interest" description="Disordered" evidence="3">
    <location>
        <begin position="1"/>
        <end position="75"/>
    </location>
</feature>
<dbReference type="GO" id="GO:0015074">
    <property type="term" value="P:DNA integration"/>
    <property type="evidence" value="ECO:0007669"/>
    <property type="project" value="InterPro"/>
</dbReference>
<dbReference type="GO" id="GO:0006310">
    <property type="term" value="P:DNA recombination"/>
    <property type="evidence" value="ECO:0007669"/>
    <property type="project" value="UniProtKB-KW"/>
</dbReference>
<evidence type="ECO:0000256" key="2">
    <source>
        <dbReference type="SAM" id="Coils"/>
    </source>
</evidence>
<dbReference type="EMBL" id="CAJVPZ010018567">
    <property type="protein sequence ID" value="CAG8688807.1"/>
    <property type="molecule type" value="Genomic_DNA"/>
</dbReference>
<evidence type="ECO:0000313" key="6">
    <source>
        <dbReference type="Proteomes" id="UP000789396"/>
    </source>
</evidence>
<feature type="compositionally biased region" description="Basic and acidic residues" evidence="3">
    <location>
        <begin position="55"/>
        <end position="65"/>
    </location>
</feature>
<keyword evidence="2" id="KW-0175">Coiled coil</keyword>
<evidence type="ECO:0000256" key="1">
    <source>
        <dbReference type="ARBA" id="ARBA00023172"/>
    </source>
</evidence>
<dbReference type="EMBL" id="CAJVPZ010018567">
    <property type="protein sequence ID" value="CAG8688797.1"/>
    <property type="molecule type" value="Genomic_DNA"/>
</dbReference>
<accession>A0A9N9EQA8</accession>
<dbReference type="InterPro" id="IPR013762">
    <property type="entry name" value="Integrase-like_cat_sf"/>
</dbReference>
<comment type="caution">
    <text evidence="4">The sequence shown here is derived from an EMBL/GenBank/DDBJ whole genome shotgun (WGS) entry which is preliminary data.</text>
</comment>
<protein>
    <submittedName>
        <fullName evidence="4">17120_t:CDS:1</fullName>
    </submittedName>
    <submittedName>
        <fullName evidence="5">17121_t:CDS:1</fullName>
    </submittedName>
</protein>
<feature type="coiled-coil region" evidence="2">
    <location>
        <begin position="108"/>
        <end position="135"/>
    </location>
</feature>
<proteinExistence type="predicted"/>
<keyword evidence="1" id="KW-0233">DNA recombination</keyword>
<evidence type="ECO:0000256" key="3">
    <source>
        <dbReference type="SAM" id="MobiDB-lite"/>
    </source>
</evidence>
<feature type="non-terminal residue" evidence="4">
    <location>
        <position position="1"/>
    </location>
</feature>
<dbReference type="GO" id="GO:0003677">
    <property type="term" value="F:DNA binding"/>
    <property type="evidence" value="ECO:0007669"/>
    <property type="project" value="InterPro"/>
</dbReference>
<name>A0A9N9EQA8_9GLOM</name>
<feature type="compositionally biased region" description="Polar residues" evidence="3">
    <location>
        <begin position="32"/>
        <end position="53"/>
    </location>
</feature>
<dbReference type="AlphaFoldDB" id="A0A9N9EQA8"/>
<dbReference type="OrthoDB" id="2378149at2759"/>